<protein>
    <recommendedName>
        <fullName evidence="4">Lipoprotein</fullName>
    </recommendedName>
</protein>
<feature type="compositionally biased region" description="Low complexity" evidence="1">
    <location>
        <begin position="50"/>
        <end position="88"/>
    </location>
</feature>
<feature type="compositionally biased region" description="Low complexity" evidence="1">
    <location>
        <begin position="30"/>
        <end position="43"/>
    </location>
</feature>
<sequence>MNHTAGRSRGLLAVAAAGLAALVAAGCGSSDSKSPAAAPTSAAPTPPAAGSPAAAPTGADATTAPATPSGDPAAVPAPGAASGDSSLTLTGSGGSGSYAYRLVNCVGEAKPTGWLTISPVPRGDTVVVTALAFKDGQAELLLTTKDGNRITTWKGKAPVGEHASRTGNAAKLTGLPVTDDKGATGTVSGTLTCANTLGLH</sequence>
<evidence type="ECO:0008006" key="4">
    <source>
        <dbReference type="Google" id="ProtNLM"/>
    </source>
</evidence>
<dbReference type="RefSeq" id="WP_369182098.1">
    <property type="nucleotide sequence ID" value="NZ_CP163445.1"/>
</dbReference>
<keyword evidence="2" id="KW-0732">Signal</keyword>
<proteinExistence type="predicted"/>
<dbReference type="EMBL" id="CP163445">
    <property type="protein sequence ID" value="XDQ77137.1"/>
    <property type="molecule type" value="Genomic_DNA"/>
</dbReference>
<dbReference type="AlphaFoldDB" id="A0AB39TE26"/>
<feature type="chain" id="PRO_5044216001" description="Lipoprotein" evidence="2">
    <location>
        <begin position="26"/>
        <end position="200"/>
    </location>
</feature>
<evidence type="ECO:0000256" key="1">
    <source>
        <dbReference type="SAM" id="MobiDB-lite"/>
    </source>
</evidence>
<feature type="region of interest" description="Disordered" evidence="1">
    <location>
        <begin position="30"/>
        <end position="88"/>
    </location>
</feature>
<gene>
    <name evidence="3" type="ORF">AB2U05_00895</name>
</gene>
<name>A0AB39TE26_9ACTN</name>
<dbReference type="PROSITE" id="PS51257">
    <property type="entry name" value="PROKAR_LIPOPROTEIN"/>
    <property type="match status" value="1"/>
</dbReference>
<evidence type="ECO:0000313" key="3">
    <source>
        <dbReference type="EMBL" id="XDQ77137.1"/>
    </source>
</evidence>
<feature type="signal peptide" evidence="2">
    <location>
        <begin position="1"/>
        <end position="25"/>
    </location>
</feature>
<evidence type="ECO:0000256" key="2">
    <source>
        <dbReference type="SAM" id="SignalP"/>
    </source>
</evidence>
<accession>A0AB39TE26</accession>
<reference evidence="3" key="1">
    <citation type="submission" date="2024-07" db="EMBL/GenBank/DDBJ databases">
        <authorList>
            <person name="Yu S.T."/>
        </authorList>
    </citation>
    <scope>NUCLEOTIDE SEQUENCE</scope>
    <source>
        <strain evidence="3">Y1</strain>
    </source>
</reference>
<organism evidence="3">
    <name type="scientific">Streptomyces sp. Y1</name>
    <dbReference type="NCBI Taxonomy" id="3238634"/>
    <lineage>
        <taxon>Bacteria</taxon>
        <taxon>Bacillati</taxon>
        <taxon>Actinomycetota</taxon>
        <taxon>Actinomycetes</taxon>
        <taxon>Kitasatosporales</taxon>
        <taxon>Streptomycetaceae</taxon>
        <taxon>Streptomyces</taxon>
    </lineage>
</organism>